<dbReference type="InterPro" id="IPR010866">
    <property type="entry name" value="A-2_8-polyST"/>
</dbReference>
<proteinExistence type="predicted"/>
<evidence type="ECO:0000313" key="1">
    <source>
        <dbReference type="EMBL" id="MEQ2427233.1"/>
    </source>
</evidence>
<keyword evidence="2" id="KW-1185">Reference proteome</keyword>
<dbReference type="Proteomes" id="UP001454086">
    <property type="component" value="Unassembled WGS sequence"/>
</dbReference>
<comment type="caution">
    <text evidence="1">The sequence shown here is derived from an EMBL/GenBank/DDBJ whole genome shotgun (WGS) entry which is preliminary data.</text>
</comment>
<protein>
    <submittedName>
        <fullName evidence="1">Polysialyltransferase family glycosyltransferase</fullName>
    </submittedName>
</protein>
<reference evidence="1 2" key="1">
    <citation type="submission" date="2024-03" db="EMBL/GenBank/DDBJ databases">
        <title>Human intestinal bacterial collection.</title>
        <authorList>
            <person name="Pauvert C."/>
            <person name="Hitch T.C.A."/>
            <person name="Clavel T."/>
        </authorList>
    </citation>
    <scope>NUCLEOTIDE SEQUENCE [LARGE SCALE GENOMIC DNA]</scope>
    <source>
        <strain evidence="1 2">CLA-SR-H021</strain>
    </source>
</reference>
<dbReference type="Pfam" id="PF07388">
    <property type="entry name" value="A-2_8-polyST"/>
    <property type="match status" value="1"/>
</dbReference>
<dbReference type="EMBL" id="JBBMFM010000094">
    <property type="protein sequence ID" value="MEQ2427233.1"/>
    <property type="molecule type" value="Genomic_DNA"/>
</dbReference>
<accession>A0ABV1DBT0</accession>
<evidence type="ECO:0000313" key="2">
    <source>
        <dbReference type="Proteomes" id="UP001454086"/>
    </source>
</evidence>
<dbReference type="RefSeq" id="WP_157045622.1">
    <property type="nucleotide sequence ID" value="NZ_JBBMFM010000094.1"/>
</dbReference>
<sequence>MLYDYLQENDQINCVCLLITPWHLLGAEAFVVLHRKNGEQLFPLFVICETHGKFIISEEDSIFKNDSESTFVTLKVTKRSVNDKIREKMMSAKKLRRKCFVLEPNRINILIMGWFEKSVAVIIDEGLASYFKTDLQWELSRASSILGKSMHLFKYYMNIKPHKIMWKMMNRLIDFCLLDKKDLSVHGQVVDGYKEVLQRKAARITLDEERYRGCILFNTQPLVEDGLISESKYGDIITRLGAVLCDKNVRLILKMHPRETNAKRYAVLLNCCQLDSNTNIAQEVLLAAMNGKPCAIMGFYSTTLVTAKLFYGINAISLCDWIPRGSDMVSNDIRQFSCTFKEFVDFVRDERELLHRIQEDTIGVRKH</sequence>
<gene>
    <name evidence="1" type="ORF">WMQ36_19910</name>
</gene>
<name>A0ABV1DBT0_9FIRM</name>
<organism evidence="1 2">
    <name type="scientific">Enterocloster hominis</name>
    <name type="common">ex Hitch et al. 2024</name>
    <dbReference type="NCBI Taxonomy" id="1917870"/>
    <lineage>
        <taxon>Bacteria</taxon>
        <taxon>Bacillati</taxon>
        <taxon>Bacillota</taxon>
        <taxon>Clostridia</taxon>
        <taxon>Lachnospirales</taxon>
        <taxon>Lachnospiraceae</taxon>
        <taxon>Enterocloster</taxon>
    </lineage>
</organism>